<name>A0A8F9W6W9_9ASPA</name>
<gene>
    <name evidence="3" type="primary">rpoA</name>
</gene>
<accession>A0A8F9W6W9</accession>
<dbReference type="GO" id="GO:0046983">
    <property type="term" value="F:protein dimerization activity"/>
    <property type="evidence" value="ECO:0007669"/>
    <property type="project" value="InterPro"/>
</dbReference>
<dbReference type="InterPro" id="IPR036643">
    <property type="entry name" value="RNApol_insert_sf"/>
</dbReference>
<sequence>MCVRGPKYITAQDITSPTSVEIVDTTQYIVNLTEPIDWCIELQIKRDRGYRMKFTNDSHDGSYPIDIVSMPVRNANRSIHSYENRNEKQEILLSRKKDECKFNS</sequence>
<dbReference type="Pfam" id="PF01000">
    <property type="entry name" value="RNA_pol_A_bac"/>
    <property type="match status" value="1"/>
</dbReference>
<evidence type="ECO:0000256" key="1">
    <source>
        <dbReference type="SAM" id="Coils"/>
    </source>
</evidence>
<organism evidence="3">
    <name type="scientific">Diplandrorchis sinica</name>
    <dbReference type="NCBI Taxonomy" id="2866081"/>
    <lineage>
        <taxon>Eukaryota</taxon>
        <taxon>Viridiplantae</taxon>
        <taxon>Streptophyta</taxon>
        <taxon>Embryophyta</taxon>
        <taxon>Tracheophyta</taxon>
        <taxon>Spermatophyta</taxon>
        <taxon>Magnoliopsida</taxon>
        <taxon>Liliopsida</taxon>
        <taxon>Asparagales</taxon>
        <taxon>Orchidaceae</taxon>
        <taxon>Epidendroideae</taxon>
        <taxon>Neottieae</taxon>
        <taxon>Diplandrorchis</taxon>
    </lineage>
</organism>
<dbReference type="GO" id="GO:0006351">
    <property type="term" value="P:DNA-templated transcription"/>
    <property type="evidence" value="ECO:0007669"/>
    <property type="project" value="InterPro"/>
</dbReference>
<keyword evidence="3" id="KW-0150">Chloroplast</keyword>
<geneLocation type="chloroplast" evidence="3"/>
<keyword evidence="1" id="KW-0175">Coiled coil</keyword>
<dbReference type="SUPFAM" id="SSF56553">
    <property type="entry name" value="Insert subdomain of RNA polymerase alpha subunit"/>
    <property type="match status" value="1"/>
</dbReference>
<dbReference type="EMBL" id="MZ014629">
    <property type="protein sequence ID" value="QYJ54867.1"/>
    <property type="molecule type" value="Genomic_DNA"/>
</dbReference>
<keyword evidence="3" id="KW-0934">Plastid</keyword>
<evidence type="ECO:0000313" key="3">
    <source>
        <dbReference type="EMBL" id="QYJ54867.1"/>
    </source>
</evidence>
<reference evidence="3" key="1">
    <citation type="submission" date="2021-04" db="EMBL/GenBank/DDBJ databases">
        <title>Complete chloroplast genome sequences of Diplandrorchis sinica and comparative analyses with other species of Orchidaceae.</title>
        <authorList>
            <person name="Zhang L.J."/>
            <person name="Chen X.H."/>
        </authorList>
    </citation>
    <scope>NUCLEOTIDE SEQUENCE</scope>
</reference>
<dbReference type="GO" id="GO:0003899">
    <property type="term" value="F:DNA-directed RNA polymerase activity"/>
    <property type="evidence" value="ECO:0007669"/>
    <property type="project" value="InterPro"/>
</dbReference>
<feature type="domain" description="DNA-directed RNA polymerase insert" evidence="2">
    <location>
        <begin position="3"/>
        <end position="66"/>
    </location>
</feature>
<proteinExistence type="predicted"/>
<protein>
    <submittedName>
        <fullName evidence="3">RNA polymerase alpha subunit</fullName>
    </submittedName>
</protein>
<dbReference type="Gene3D" id="2.170.120.12">
    <property type="entry name" value="DNA-directed RNA polymerase, insert domain"/>
    <property type="match status" value="1"/>
</dbReference>
<evidence type="ECO:0000259" key="2">
    <source>
        <dbReference type="Pfam" id="PF01000"/>
    </source>
</evidence>
<dbReference type="InterPro" id="IPR011262">
    <property type="entry name" value="DNA-dir_RNA_pol_insert"/>
</dbReference>
<feature type="coiled-coil region" evidence="1">
    <location>
        <begin position="72"/>
        <end position="99"/>
    </location>
</feature>
<dbReference type="AlphaFoldDB" id="A0A8F9W6W9"/>